<proteinExistence type="predicted"/>
<dbReference type="Pfam" id="PF03819">
    <property type="entry name" value="MazG"/>
    <property type="match status" value="1"/>
</dbReference>
<dbReference type="Proteomes" id="UP000231198">
    <property type="component" value="Unassembled WGS sequence"/>
</dbReference>
<dbReference type="Gene3D" id="1.10.287.1080">
    <property type="entry name" value="MazG-like"/>
    <property type="match status" value="1"/>
</dbReference>
<reference evidence="3" key="1">
    <citation type="submission" date="2017-09" db="EMBL/GenBank/DDBJ databases">
        <title>Depth-based differentiation of microbial function through sediment-hosted aquifers and enrichment of novel symbionts in the deep terrestrial subsurface.</title>
        <authorList>
            <person name="Probst A.J."/>
            <person name="Ladd B."/>
            <person name="Jarett J.K."/>
            <person name="Geller-Mcgrath D.E."/>
            <person name="Sieber C.M.K."/>
            <person name="Emerson J.B."/>
            <person name="Anantharaman K."/>
            <person name="Thomas B.C."/>
            <person name="Malmstrom R."/>
            <person name="Stieglmeier M."/>
            <person name="Klingl A."/>
            <person name="Woyke T."/>
            <person name="Ryan C.M."/>
            <person name="Banfield J.F."/>
        </authorList>
    </citation>
    <scope>NUCLEOTIDE SEQUENCE [LARGE SCALE GENOMIC DNA]</scope>
</reference>
<evidence type="ECO:0000259" key="1">
    <source>
        <dbReference type="Pfam" id="PF03819"/>
    </source>
</evidence>
<sequence length="130" mass="15446">MPRSLIYTTLMNNNKERQKFPVKKRRFSPFGRYFSYLDEIDEELKGSKEFGSFLILSLVEEIGEMARAYLAKHGRKPTNIASQKDETYEQELGDIILAIMRFARIKNIDLHKRIMYSLRKIRKRRSSPKI</sequence>
<evidence type="ECO:0000313" key="2">
    <source>
        <dbReference type="EMBL" id="PIS15510.1"/>
    </source>
</evidence>
<dbReference type="AlphaFoldDB" id="A0A2H0WS73"/>
<dbReference type="EMBL" id="PEZG01000072">
    <property type="protein sequence ID" value="PIS15510.1"/>
    <property type="molecule type" value="Genomic_DNA"/>
</dbReference>
<gene>
    <name evidence="2" type="ORF">COT62_03340</name>
</gene>
<organism evidence="2 3">
    <name type="scientific">Candidatus Roizmanbacteria bacterium CG09_land_8_20_14_0_10_41_9</name>
    <dbReference type="NCBI Taxonomy" id="1974850"/>
    <lineage>
        <taxon>Bacteria</taxon>
        <taxon>Candidatus Roizmaniibacteriota</taxon>
    </lineage>
</organism>
<evidence type="ECO:0000313" key="3">
    <source>
        <dbReference type="Proteomes" id="UP000231198"/>
    </source>
</evidence>
<feature type="domain" description="NTP pyrophosphohydrolase MazG-like" evidence="1">
    <location>
        <begin position="54"/>
        <end position="125"/>
    </location>
</feature>
<accession>A0A2H0WS73</accession>
<dbReference type="InterPro" id="IPR004518">
    <property type="entry name" value="MazG-like_dom"/>
</dbReference>
<protein>
    <recommendedName>
        <fullName evidence="1">NTP pyrophosphohydrolase MazG-like domain-containing protein</fullName>
    </recommendedName>
</protein>
<dbReference type="SUPFAM" id="SSF101386">
    <property type="entry name" value="all-alpha NTP pyrophosphatases"/>
    <property type="match status" value="1"/>
</dbReference>
<comment type="caution">
    <text evidence="2">The sequence shown here is derived from an EMBL/GenBank/DDBJ whole genome shotgun (WGS) entry which is preliminary data.</text>
</comment>
<name>A0A2H0WS73_9BACT</name>